<evidence type="ECO:0000256" key="1">
    <source>
        <dbReference type="SAM" id="Phobius"/>
    </source>
</evidence>
<accession>A0ABT8XAN3</accession>
<dbReference type="Pfam" id="PF04773">
    <property type="entry name" value="FecR"/>
    <property type="match status" value="1"/>
</dbReference>
<dbReference type="Gene3D" id="2.60.120.1440">
    <property type="match status" value="1"/>
</dbReference>
<keyword evidence="4" id="KW-1185">Reference proteome</keyword>
<dbReference type="InterPro" id="IPR006860">
    <property type="entry name" value="FecR"/>
</dbReference>
<protein>
    <submittedName>
        <fullName evidence="3">FecR family protein</fullName>
    </submittedName>
</protein>
<organism evidence="3 4">
    <name type="scientific">Shinella curvata</name>
    <dbReference type="NCBI Taxonomy" id="1817964"/>
    <lineage>
        <taxon>Bacteria</taxon>
        <taxon>Pseudomonadati</taxon>
        <taxon>Pseudomonadota</taxon>
        <taxon>Alphaproteobacteria</taxon>
        <taxon>Hyphomicrobiales</taxon>
        <taxon>Rhizobiaceae</taxon>
        <taxon>Shinella</taxon>
    </lineage>
</organism>
<reference evidence="3" key="1">
    <citation type="submission" date="2022-04" db="EMBL/GenBank/DDBJ databases">
        <title>Shinella lacus sp. nov., a novel member of the genus Shinella from water.</title>
        <authorList>
            <person name="Deng Y."/>
        </authorList>
    </citation>
    <scope>NUCLEOTIDE SEQUENCE</scope>
    <source>
        <strain evidence="3">JCM 31239</strain>
    </source>
</reference>
<dbReference type="PIRSF" id="PIRSF018266">
    <property type="entry name" value="FecR"/>
    <property type="match status" value="1"/>
</dbReference>
<dbReference type="EMBL" id="WHSC02000002">
    <property type="protein sequence ID" value="MDO6120795.1"/>
    <property type="molecule type" value="Genomic_DNA"/>
</dbReference>
<evidence type="ECO:0000313" key="3">
    <source>
        <dbReference type="EMBL" id="MDO6120795.1"/>
    </source>
</evidence>
<dbReference type="PANTHER" id="PTHR30273">
    <property type="entry name" value="PERIPLASMIC SIGNAL SENSOR AND SIGMA FACTOR ACTIVATOR FECR-RELATED"/>
    <property type="match status" value="1"/>
</dbReference>
<dbReference type="PANTHER" id="PTHR30273:SF2">
    <property type="entry name" value="PROTEIN FECR"/>
    <property type="match status" value="1"/>
</dbReference>
<name>A0ABT8XAN3_9HYPH</name>
<feature type="transmembrane region" description="Helical" evidence="1">
    <location>
        <begin position="74"/>
        <end position="97"/>
    </location>
</feature>
<keyword evidence="1" id="KW-1133">Transmembrane helix</keyword>
<sequence>MDWLLRLKAEPQCQEAARGLHAWLEHSDDNRTAWQAALRTWELLGEVKPQYTDLWSARPDATVVVHPAWRRRRWVAGGVFAIAAAIALVLAGPALLLRLQADVMTTTGESRLVTLADGTEVNLSGGSAIGVDITAEGRRVRLLSGEAFFDVAHDAARPFTVEAGGAKVVVLGTAFDVALDPSSTTVQLARGVVGISGTTASAVTEMAPGDMATVDHDTGEILHETVPVGEIGAWRNGLLFVNDVPVESVVARLQRYHSAWIGLPDRRLARQRVTGLYDLRDPDRALRALVQPLGGKVRAVSDYVRVISRF</sequence>
<keyword evidence="1" id="KW-0472">Membrane</keyword>
<dbReference type="InterPro" id="IPR012373">
    <property type="entry name" value="Ferrdict_sens_TM"/>
</dbReference>
<comment type="caution">
    <text evidence="3">The sequence shown here is derived from an EMBL/GenBank/DDBJ whole genome shotgun (WGS) entry which is preliminary data.</text>
</comment>
<dbReference type="RefSeq" id="WP_244761765.1">
    <property type="nucleotide sequence ID" value="NZ_JALJCJ010000004.1"/>
</dbReference>
<evidence type="ECO:0000313" key="4">
    <source>
        <dbReference type="Proteomes" id="UP001177080"/>
    </source>
</evidence>
<dbReference type="Proteomes" id="UP001177080">
    <property type="component" value="Unassembled WGS sequence"/>
</dbReference>
<keyword evidence="1" id="KW-0812">Transmembrane</keyword>
<feature type="domain" description="FecR protein" evidence="2">
    <location>
        <begin position="102"/>
        <end position="193"/>
    </location>
</feature>
<proteinExistence type="predicted"/>
<evidence type="ECO:0000259" key="2">
    <source>
        <dbReference type="Pfam" id="PF04773"/>
    </source>
</evidence>
<gene>
    <name evidence="3" type="ORF">GB928_006315</name>
</gene>